<organism evidence="1">
    <name type="scientific">marine sediment metagenome</name>
    <dbReference type="NCBI Taxonomy" id="412755"/>
    <lineage>
        <taxon>unclassified sequences</taxon>
        <taxon>metagenomes</taxon>
        <taxon>ecological metagenomes</taxon>
    </lineage>
</organism>
<gene>
    <name evidence="1" type="ORF">LCGC14_1453130</name>
</gene>
<comment type="caution">
    <text evidence="1">The sequence shown here is derived from an EMBL/GenBank/DDBJ whole genome shotgun (WGS) entry which is preliminary data.</text>
</comment>
<dbReference type="AlphaFoldDB" id="A0A0F9JH73"/>
<reference evidence="1" key="1">
    <citation type="journal article" date="2015" name="Nature">
        <title>Complex archaea that bridge the gap between prokaryotes and eukaryotes.</title>
        <authorList>
            <person name="Spang A."/>
            <person name="Saw J.H."/>
            <person name="Jorgensen S.L."/>
            <person name="Zaremba-Niedzwiedzka K."/>
            <person name="Martijn J."/>
            <person name="Lind A.E."/>
            <person name="van Eijk R."/>
            <person name="Schleper C."/>
            <person name="Guy L."/>
            <person name="Ettema T.J."/>
        </authorList>
    </citation>
    <scope>NUCLEOTIDE SEQUENCE</scope>
</reference>
<proteinExistence type="predicted"/>
<evidence type="ECO:0000313" key="1">
    <source>
        <dbReference type="EMBL" id="KKM69204.1"/>
    </source>
</evidence>
<accession>A0A0F9JH73</accession>
<protein>
    <submittedName>
        <fullName evidence="1">Uncharacterized protein</fullName>
    </submittedName>
</protein>
<sequence length="91" mass="10750">MIPFNIKYGGEGILIERTKYWFAWQFPDGTVFGFPRCRYCADGEAAIVMSEKKHIHVVEKKSWLLWRGKVRVTKDCYESPENIERFVCDDL</sequence>
<name>A0A0F9JH73_9ZZZZ</name>
<dbReference type="EMBL" id="LAZR01010029">
    <property type="protein sequence ID" value="KKM69204.1"/>
    <property type="molecule type" value="Genomic_DNA"/>
</dbReference>